<dbReference type="GO" id="GO:0000977">
    <property type="term" value="F:RNA polymerase II transcription regulatory region sequence-specific DNA binding"/>
    <property type="evidence" value="ECO:0000318"/>
    <property type="project" value="GO_Central"/>
</dbReference>
<dbReference type="InterPro" id="IPR011598">
    <property type="entry name" value="bHLH_dom"/>
</dbReference>
<feature type="region of interest" description="Disordered" evidence="7">
    <location>
        <begin position="297"/>
        <end position="325"/>
    </location>
</feature>
<dbReference type="InterPro" id="IPR036638">
    <property type="entry name" value="HLH_DNA-bd_sf"/>
</dbReference>
<keyword evidence="6" id="KW-0539">Nucleus</keyword>
<keyword evidence="2" id="KW-0221">Differentiation</keyword>
<keyword evidence="5" id="KW-0804">Transcription</keyword>
<dbReference type="OrthoDB" id="8583783at2759"/>
<evidence type="ECO:0000256" key="7">
    <source>
        <dbReference type="SAM" id="MobiDB-lite"/>
    </source>
</evidence>
<dbReference type="Pfam" id="PF00010">
    <property type="entry name" value="HLH"/>
    <property type="match status" value="1"/>
</dbReference>
<dbReference type="GO" id="GO:0032502">
    <property type="term" value="P:developmental process"/>
    <property type="evidence" value="ECO:0000318"/>
    <property type="project" value="GO_Central"/>
</dbReference>
<keyword evidence="3" id="KW-0805">Transcription regulation</keyword>
<keyword evidence="9" id="KW-1185">Reference proteome</keyword>
<evidence type="ECO:0000313" key="8">
    <source>
        <dbReference type="EnsemblMetazoa" id="PPA31506.1"/>
    </source>
</evidence>
<dbReference type="GO" id="GO:0000981">
    <property type="term" value="F:DNA-binding transcription factor activity, RNA polymerase II-specific"/>
    <property type="evidence" value="ECO:0000318"/>
    <property type="project" value="GO_Central"/>
</dbReference>
<dbReference type="Gene3D" id="4.10.280.10">
    <property type="entry name" value="Helix-loop-helix DNA-binding domain"/>
    <property type="match status" value="1"/>
</dbReference>
<evidence type="ECO:0000313" key="9">
    <source>
        <dbReference type="Proteomes" id="UP000005239"/>
    </source>
</evidence>
<dbReference type="GO" id="GO:0006357">
    <property type="term" value="P:regulation of transcription by RNA polymerase II"/>
    <property type="evidence" value="ECO:0000318"/>
    <property type="project" value="GO_Central"/>
</dbReference>
<proteinExistence type="predicted"/>
<evidence type="ECO:0000256" key="5">
    <source>
        <dbReference type="ARBA" id="ARBA00023163"/>
    </source>
</evidence>
<dbReference type="SUPFAM" id="SSF47459">
    <property type="entry name" value="HLH, helix-loop-helix DNA-binding domain"/>
    <property type="match status" value="1"/>
</dbReference>
<feature type="region of interest" description="Disordered" evidence="7">
    <location>
        <begin position="1"/>
        <end position="38"/>
    </location>
</feature>
<reference evidence="9" key="1">
    <citation type="journal article" date="2008" name="Nat. Genet.">
        <title>The Pristionchus pacificus genome provides a unique perspective on nematode lifestyle and parasitism.</title>
        <authorList>
            <person name="Dieterich C."/>
            <person name="Clifton S.W."/>
            <person name="Schuster L.N."/>
            <person name="Chinwalla A."/>
            <person name="Delehaunty K."/>
            <person name="Dinkelacker I."/>
            <person name="Fulton L."/>
            <person name="Fulton R."/>
            <person name="Godfrey J."/>
            <person name="Minx P."/>
            <person name="Mitreva M."/>
            <person name="Roeseler W."/>
            <person name="Tian H."/>
            <person name="Witte H."/>
            <person name="Yang S.P."/>
            <person name="Wilson R.K."/>
            <person name="Sommer R.J."/>
        </authorList>
    </citation>
    <scope>NUCLEOTIDE SEQUENCE [LARGE SCALE GENOMIC DNA]</scope>
    <source>
        <strain evidence="9">PS312</strain>
    </source>
</reference>
<protein>
    <submittedName>
        <fullName evidence="8">Hlh-8</fullName>
    </submittedName>
</protein>
<evidence type="ECO:0000256" key="2">
    <source>
        <dbReference type="ARBA" id="ARBA00022782"/>
    </source>
</evidence>
<accession>A0A8R1YT07</accession>
<dbReference type="SMART" id="SM00353">
    <property type="entry name" value="HLH"/>
    <property type="match status" value="1"/>
</dbReference>
<keyword evidence="4" id="KW-0238">DNA-binding</keyword>
<dbReference type="PROSITE" id="PS50888">
    <property type="entry name" value="BHLH"/>
    <property type="match status" value="1"/>
</dbReference>
<dbReference type="AlphaFoldDB" id="A0A2A6CI47"/>
<dbReference type="Proteomes" id="UP000005239">
    <property type="component" value="Unassembled WGS sequence"/>
</dbReference>
<evidence type="ECO:0000256" key="3">
    <source>
        <dbReference type="ARBA" id="ARBA00023015"/>
    </source>
</evidence>
<name>A0A2A6CI47_PRIPA</name>
<dbReference type="GO" id="GO:0030154">
    <property type="term" value="P:cell differentiation"/>
    <property type="evidence" value="ECO:0007669"/>
    <property type="project" value="UniProtKB-KW"/>
</dbReference>
<dbReference type="PANTHER" id="PTHR23349:SF50">
    <property type="entry name" value="PROTEIN TWIST"/>
    <property type="match status" value="1"/>
</dbReference>
<dbReference type="PANTHER" id="PTHR23349">
    <property type="entry name" value="BASIC HELIX-LOOP-HELIX TRANSCRIPTION FACTOR, TWIST"/>
    <property type="match status" value="1"/>
</dbReference>
<reference evidence="8" key="2">
    <citation type="submission" date="2022-06" db="UniProtKB">
        <authorList>
            <consortium name="EnsemblMetazoa"/>
        </authorList>
    </citation>
    <scope>IDENTIFICATION</scope>
    <source>
        <strain evidence="8">PS312</strain>
    </source>
</reference>
<evidence type="ECO:0000256" key="1">
    <source>
        <dbReference type="ARBA" id="ARBA00022473"/>
    </source>
</evidence>
<keyword evidence="1" id="KW-0217">Developmental protein</keyword>
<feature type="compositionally biased region" description="Basic and acidic residues" evidence="7">
    <location>
        <begin position="17"/>
        <end position="38"/>
    </location>
</feature>
<dbReference type="EnsemblMetazoa" id="PPA31506.1">
    <property type="protein sequence ID" value="PPA31506.1"/>
    <property type="gene ID" value="WBGene00204371"/>
</dbReference>
<organism evidence="8 9">
    <name type="scientific">Pristionchus pacificus</name>
    <name type="common">Parasitic nematode worm</name>
    <dbReference type="NCBI Taxonomy" id="54126"/>
    <lineage>
        <taxon>Eukaryota</taxon>
        <taxon>Metazoa</taxon>
        <taxon>Ecdysozoa</taxon>
        <taxon>Nematoda</taxon>
        <taxon>Chromadorea</taxon>
        <taxon>Rhabditida</taxon>
        <taxon>Rhabditina</taxon>
        <taxon>Diplogasteromorpha</taxon>
        <taxon>Diplogasteroidea</taxon>
        <taxon>Neodiplogasteridae</taxon>
        <taxon>Pristionchus</taxon>
    </lineage>
</organism>
<gene>
    <name evidence="8" type="primary">WBGene00204371</name>
</gene>
<dbReference type="GO" id="GO:0046983">
    <property type="term" value="F:protein dimerization activity"/>
    <property type="evidence" value="ECO:0007669"/>
    <property type="project" value="InterPro"/>
</dbReference>
<evidence type="ECO:0000256" key="6">
    <source>
        <dbReference type="ARBA" id="ARBA00023242"/>
    </source>
</evidence>
<evidence type="ECO:0000256" key="4">
    <source>
        <dbReference type="ARBA" id="ARBA00023125"/>
    </source>
</evidence>
<sequence>MAPSAEKKARKNARRTNRSEEDTLVQRHCANKRERQRTKELNEAFTALRRIIPSLPSDKLSKIHTLRIATDYLRFLDQVKRDECKFPSEMVDGGLQATFNLWRGGLTHGIQHQGNASIYYSPFPSYDFPTPSDQWSSLDSPSDPSLPPAEIKYSQIYVTASKRPAAFKSTVSAKKIKGVPDDFYFASGGLSLQKESTDRRHAEIEIPDTVAQMEADYALRMSEIADIDSARERNERNQIAYCGHRAIVQTEVNRRNDQIADINRDHDEEDEYRQKSLDRAHDQMERLTLLNALEKRKDEAVERRGARSGTVKTINNEKEMNEEDLEMGDWRSMDWLG</sequence>
<dbReference type="InterPro" id="IPR050283">
    <property type="entry name" value="E-box_TF_Regulators"/>
</dbReference>
<accession>A0A2A6CI47</accession>